<dbReference type="Gene3D" id="1.20.1250.20">
    <property type="entry name" value="MFS general substrate transporter like domains"/>
    <property type="match status" value="1"/>
</dbReference>
<keyword evidence="4 5" id="KW-0472">Membrane</keyword>
<feature type="transmembrane region" description="Helical" evidence="5">
    <location>
        <begin position="414"/>
        <end position="434"/>
    </location>
</feature>
<feature type="transmembrane region" description="Helical" evidence="5">
    <location>
        <begin position="91"/>
        <end position="110"/>
    </location>
</feature>
<name>A0ABQ1LU80_9BURK</name>
<organism evidence="7 8">
    <name type="scientific">Paraburkholderia caffeinilytica</name>
    <dbReference type="NCBI Taxonomy" id="1761016"/>
    <lineage>
        <taxon>Bacteria</taxon>
        <taxon>Pseudomonadati</taxon>
        <taxon>Pseudomonadota</taxon>
        <taxon>Betaproteobacteria</taxon>
        <taxon>Burkholderiales</taxon>
        <taxon>Burkholderiaceae</taxon>
        <taxon>Paraburkholderia</taxon>
    </lineage>
</organism>
<dbReference type="InterPro" id="IPR036259">
    <property type="entry name" value="MFS_trans_sf"/>
</dbReference>
<dbReference type="PROSITE" id="PS50850">
    <property type="entry name" value="MFS"/>
    <property type="match status" value="1"/>
</dbReference>
<feature type="transmembrane region" description="Helical" evidence="5">
    <location>
        <begin position="259"/>
        <end position="278"/>
    </location>
</feature>
<feature type="transmembrane region" description="Helical" evidence="5">
    <location>
        <begin position="290"/>
        <end position="311"/>
    </location>
</feature>
<comment type="subcellular location">
    <subcellularLocation>
        <location evidence="1">Membrane</location>
        <topology evidence="1">Multi-pass membrane protein</topology>
    </subcellularLocation>
</comment>
<proteinExistence type="predicted"/>
<dbReference type="Proteomes" id="UP000602004">
    <property type="component" value="Unassembled WGS sequence"/>
</dbReference>
<feature type="transmembrane region" description="Helical" evidence="5">
    <location>
        <begin position="387"/>
        <end position="408"/>
    </location>
</feature>
<feature type="transmembrane region" description="Helical" evidence="5">
    <location>
        <begin position="116"/>
        <end position="137"/>
    </location>
</feature>
<dbReference type="EMBL" id="BMHL01000002">
    <property type="protein sequence ID" value="GGC26801.1"/>
    <property type="molecule type" value="Genomic_DNA"/>
</dbReference>
<feature type="transmembrane region" description="Helical" evidence="5">
    <location>
        <begin position="179"/>
        <end position="199"/>
    </location>
</feature>
<evidence type="ECO:0000256" key="1">
    <source>
        <dbReference type="ARBA" id="ARBA00004141"/>
    </source>
</evidence>
<keyword evidence="2 5" id="KW-0812">Transmembrane</keyword>
<evidence type="ECO:0000256" key="2">
    <source>
        <dbReference type="ARBA" id="ARBA00022692"/>
    </source>
</evidence>
<dbReference type="SUPFAM" id="SSF103473">
    <property type="entry name" value="MFS general substrate transporter"/>
    <property type="match status" value="1"/>
</dbReference>
<dbReference type="PANTHER" id="PTHR23508">
    <property type="entry name" value="CARBOXYLIC ACID TRANSPORTER PROTEIN HOMOLOG"/>
    <property type="match status" value="1"/>
</dbReference>
<dbReference type="PANTHER" id="PTHR23508:SF10">
    <property type="entry name" value="CARBOXYLIC ACID TRANSPORTER PROTEIN HOMOLOG"/>
    <property type="match status" value="1"/>
</dbReference>
<evidence type="ECO:0000313" key="8">
    <source>
        <dbReference type="Proteomes" id="UP000602004"/>
    </source>
</evidence>
<dbReference type="RefSeq" id="WP_115783012.1">
    <property type="nucleotide sequence ID" value="NZ_CP031467.1"/>
</dbReference>
<feature type="transmembrane region" description="Helical" evidence="5">
    <location>
        <begin position="59"/>
        <end position="79"/>
    </location>
</feature>
<dbReference type="CDD" id="cd17365">
    <property type="entry name" value="MFS_PcaK_like"/>
    <property type="match status" value="1"/>
</dbReference>
<dbReference type="PROSITE" id="PS51257">
    <property type="entry name" value="PROKAR_LIPOPROTEIN"/>
    <property type="match status" value="1"/>
</dbReference>
<accession>A0ABQ1LU80</accession>
<dbReference type="InterPro" id="IPR020846">
    <property type="entry name" value="MFS_dom"/>
</dbReference>
<sequence length="451" mass="47602">MPGKYSVDIEQLIDQHKLSPFQIFVAVLCACALLVDGFDTMAIGYVAPALIKAWGINRAAMTPAFAAGQIGLMIGSLVVGPLADRIGRRPVMILCSATFGVLSLLTMSVSSVPELVAVRFLTGLGLGGAMPNALALTSEYVPSRIRITAMMVMFCGFSIGAALGGLVVAKLIAVHGWQVVFLIGGILPLAFAVVLIFFLPESLRYLAVTGKHPKRLAKHVNRIVPDADSTCGDAIYVVAEKIVKGSVVRELFAGGRKRITLLLWTITFMNLLDLNLLSSWLPAMLRDGGLHIEMAALITIGYQAGGTVGTLTLGRFVDRFPPFLILVMTYVFAFLSIFFVGLVSGNTWLLGVLVFAAGFCVIGGTGACDALVATCYPTETRVTGLGWAIRVGRIGAILGPTIGGIALGMDWSTASFFAMGAVPMLGAAAAAGTIHMTRRKAAFREVTVLGS</sequence>
<evidence type="ECO:0000259" key="6">
    <source>
        <dbReference type="PROSITE" id="PS50850"/>
    </source>
</evidence>
<evidence type="ECO:0000256" key="3">
    <source>
        <dbReference type="ARBA" id="ARBA00022989"/>
    </source>
</evidence>
<dbReference type="Pfam" id="PF07690">
    <property type="entry name" value="MFS_1"/>
    <property type="match status" value="2"/>
</dbReference>
<feature type="transmembrane region" description="Helical" evidence="5">
    <location>
        <begin position="323"/>
        <end position="342"/>
    </location>
</feature>
<protein>
    <submittedName>
        <fullName evidence="7">MFS transporter</fullName>
    </submittedName>
</protein>
<feature type="transmembrane region" description="Helical" evidence="5">
    <location>
        <begin position="149"/>
        <end position="173"/>
    </location>
</feature>
<gene>
    <name evidence="7" type="ORF">GCM10011400_11470</name>
</gene>
<feature type="domain" description="Major facilitator superfamily (MFS) profile" evidence="6">
    <location>
        <begin position="25"/>
        <end position="438"/>
    </location>
</feature>
<dbReference type="InterPro" id="IPR005829">
    <property type="entry name" value="Sugar_transporter_CS"/>
</dbReference>
<evidence type="ECO:0000313" key="7">
    <source>
        <dbReference type="EMBL" id="GGC26801.1"/>
    </source>
</evidence>
<dbReference type="PROSITE" id="PS00216">
    <property type="entry name" value="SUGAR_TRANSPORT_1"/>
    <property type="match status" value="1"/>
</dbReference>
<evidence type="ECO:0000256" key="5">
    <source>
        <dbReference type="SAM" id="Phobius"/>
    </source>
</evidence>
<keyword evidence="3 5" id="KW-1133">Transmembrane helix</keyword>
<feature type="transmembrane region" description="Helical" evidence="5">
    <location>
        <begin position="21"/>
        <end position="47"/>
    </location>
</feature>
<comment type="caution">
    <text evidence="7">The sequence shown here is derived from an EMBL/GenBank/DDBJ whole genome shotgun (WGS) entry which is preliminary data.</text>
</comment>
<dbReference type="PROSITE" id="PS00217">
    <property type="entry name" value="SUGAR_TRANSPORT_2"/>
    <property type="match status" value="1"/>
</dbReference>
<feature type="transmembrane region" description="Helical" evidence="5">
    <location>
        <begin position="348"/>
        <end position="375"/>
    </location>
</feature>
<dbReference type="InterPro" id="IPR011701">
    <property type="entry name" value="MFS"/>
</dbReference>
<reference evidence="8" key="1">
    <citation type="journal article" date="2019" name="Int. J. Syst. Evol. Microbiol.">
        <title>The Global Catalogue of Microorganisms (GCM) 10K type strain sequencing project: providing services to taxonomists for standard genome sequencing and annotation.</title>
        <authorList>
            <consortium name="The Broad Institute Genomics Platform"/>
            <consortium name="The Broad Institute Genome Sequencing Center for Infectious Disease"/>
            <person name="Wu L."/>
            <person name="Ma J."/>
        </authorList>
    </citation>
    <scope>NUCLEOTIDE SEQUENCE [LARGE SCALE GENOMIC DNA]</scope>
    <source>
        <strain evidence="8">CGMCC 1.15103</strain>
    </source>
</reference>
<evidence type="ECO:0000256" key="4">
    <source>
        <dbReference type="ARBA" id="ARBA00023136"/>
    </source>
</evidence>
<keyword evidence="8" id="KW-1185">Reference proteome</keyword>